<dbReference type="InterPro" id="IPR003661">
    <property type="entry name" value="HisK_dim/P_dom"/>
</dbReference>
<dbReference type="GO" id="GO:0016301">
    <property type="term" value="F:kinase activity"/>
    <property type="evidence" value="ECO:0007669"/>
    <property type="project" value="UniProtKB-KW"/>
</dbReference>
<evidence type="ECO:0000256" key="1">
    <source>
        <dbReference type="ARBA" id="ARBA00000085"/>
    </source>
</evidence>
<comment type="catalytic activity">
    <reaction evidence="1">
        <text>ATP + protein L-histidine = ADP + protein N-phospho-L-histidine.</text>
        <dbReference type="EC" id="2.7.13.3"/>
    </reaction>
</comment>
<evidence type="ECO:0000313" key="6">
    <source>
        <dbReference type="Proteomes" id="UP000698028"/>
    </source>
</evidence>
<dbReference type="RefSeq" id="WP_218633046.1">
    <property type="nucleotide sequence ID" value="NZ_JAHVAH010000001.1"/>
</dbReference>
<dbReference type="CDD" id="cd00082">
    <property type="entry name" value="HisKA"/>
    <property type="match status" value="1"/>
</dbReference>
<dbReference type="EMBL" id="JAHVAH010000001">
    <property type="protein sequence ID" value="MBW0145110.1"/>
    <property type="molecule type" value="Genomic_DNA"/>
</dbReference>
<keyword evidence="5" id="KW-0808">Transferase</keyword>
<gene>
    <name evidence="5" type="ORF">KTQ36_07345</name>
</gene>
<dbReference type="Proteomes" id="UP000698028">
    <property type="component" value="Unassembled WGS sequence"/>
</dbReference>
<evidence type="ECO:0000313" key="5">
    <source>
        <dbReference type="EMBL" id="MBW0145110.1"/>
    </source>
</evidence>
<sequence length="524" mass="56617">MRFDDRLATLLTLPVVGAHDRAVRWRQLVELAARAGREDEHGAPFIAALAVIRADAKRVSRDVRTAAARSIAGRSLALPLLEVFAEDELAVAAPVFAGRKLGKAQLKRLLEIADPEVQAFLVTLNPGVDDDAERLGISDIVARLDHPVEPPAPTQQAEEATEWPVEPAVEPDKPAPQESAGPVQPFAEDGVFQWETNASGEIGWVEGIPRGAVIGLSIASTSEVGQLAEAFTEREPFAKLPLTLAPLGQEYLFSGTPAFDTETGRFLGYRGVARPAPSDAEVHDLPKPPVPEQRARKPATTRNVESLRELVHEIKTPLNAIIGFAEIIDGQYLGPAHRGYRERAAEIVAQARILLGAIEDLDFAAREQADRAKGEGPDPDADIRSVIERAMSAIRPIAERRGVRIVANFPEDDHQCRLNEGLAERLVRRLFGAVLETLEDGETLFVEGARTGSHCQLRIARPAALKGLSAQKLLDPALTISGQGPALLGFGFSLRLVRGLVRIAGGELAIEPDRIVVHLPVAKP</sequence>
<feature type="region of interest" description="Disordered" evidence="3">
    <location>
        <begin position="147"/>
        <end position="181"/>
    </location>
</feature>
<keyword evidence="5" id="KW-0418">Kinase</keyword>
<dbReference type="SMART" id="SM00388">
    <property type="entry name" value="HisKA"/>
    <property type="match status" value="1"/>
</dbReference>
<protein>
    <recommendedName>
        <fullName evidence="2">histidine kinase</fullName>
        <ecNumber evidence="2">2.7.13.3</ecNumber>
    </recommendedName>
</protein>
<keyword evidence="6" id="KW-1185">Reference proteome</keyword>
<evidence type="ECO:0000259" key="4">
    <source>
        <dbReference type="PROSITE" id="PS50109"/>
    </source>
</evidence>
<dbReference type="EC" id="2.7.13.3" evidence="2"/>
<dbReference type="PROSITE" id="PS50109">
    <property type="entry name" value="HIS_KIN"/>
    <property type="match status" value="1"/>
</dbReference>
<proteinExistence type="predicted"/>
<accession>A0ABS6V6B5</accession>
<name>A0ABS6V6B5_9SPHN</name>
<reference evidence="5 6" key="1">
    <citation type="submission" date="2021-07" db="EMBL/GenBank/DDBJ databases">
        <title>The draft genome sequence of Sphingomicrobium sp. B8.</title>
        <authorList>
            <person name="Mu L."/>
        </authorList>
    </citation>
    <scope>NUCLEOTIDE SEQUENCE [LARGE SCALE GENOMIC DNA]</scope>
    <source>
        <strain evidence="5 6">B8</strain>
    </source>
</reference>
<feature type="region of interest" description="Disordered" evidence="3">
    <location>
        <begin position="277"/>
        <end position="301"/>
    </location>
</feature>
<organism evidence="5 6">
    <name type="scientific">Sphingomicrobium clamense</name>
    <dbReference type="NCBI Taxonomy" id="2851013"/>
    <lineage>
        <taxon>Bacteria</taxon>
        <taxon>Pseudomonadati</taxon>
        <taxon>Pseudomonadota</taxon>
        <taxon>Alphaproteobacteria</taxon>
        <taxon>Sphingomonadales</taxon>
        <taxon>Sphingomonadaceae</taxon>
        <taxon>Sphingomicrobium</taxon>
    </lineage>
</organism>
<evidence type="ECO:0000256" key="2">
    <source>
        <dbReference type="ARBA" id="ARBA00012438"/>
    </source>
</evidence>
<feature type="domain" description="Histidine kinase" evidence="4">
    <location>
        <begin position="309"/>
        <end position="511"/>
    </location>
</feature>
<comment type="caution">
    <text evidence="5">The sequence shown here is derived from an EMBL/GenBank/DDBJ whole genome shotgun (WGS) entry which is preliminary data.</text>
</comment>
<dbReference type="InterPro" id="IPR005467">
    <property type="entry name" value="His_kinase_dom"/>
</dbReference>
<dbReference type="Pfam" id="PF00512">
    <property type="entry name" value="HisKA"/>
    <property type="match status" value="1"/>
</dbReference>
<evidence type="ECO:0000256" key="3">
    <source>
        <dbReference type="SAM" id="MobiDB-lite"/>
    </source>
</evidence>